<dbReference type="InterPro" id="IPR009057">
    <property type="entry name" value="Homeodomain-like_sf"/>
</dbReference>
<dbReference type="EMBL" id="QKRX01000002">
    <property type="protein sequence ID" value="RAU19419.1"/>
    <property type="molecule type" value="Genomic_DNA"/>
</dbReference>
<organism evidence="6 7">
    <name type="scientific">Nitrincola tibetensis</name>
    <dbReference type="NCBI Taxonomy" id="2219697"/>
    <lineage>
        <taxon>Bacteria</taxon>
        <taxon>Pseudomonadati</taxon>
        <taxon>Pseudomonadota</taxon>
        <taxon>Gammaproteobacteria</taxon>
        <taxon>Oceanospirillales</taxon>
        <taxon>Oceanospirillaceae</taxon>
        <taxon>Nitrincola</taxon>
    </lineage>
</organism>
<dbReference type="InterPro" id="IPR018062">
    <property type="entry name" value="HTH_AraC-typ_CS"/>
</dbReference>
<dbReference type="SUPFAM" id="SSF46689">
    <property type="entry name" value="Homeodomain-like"/>
    <property type="match status" value="2"/>
</dbReference>
<dbReference type="InterPro" id="IPR020449">
    <property type="entry name" value="Tscrpt_reg_AraC-type_HTH"/>
</dbReference>
<evidence type="ECO:0000256" key="4">
    <source>
        <dbReference type="ARBA" id="ARBA00023163"/>
    </source>
</evidence>
<keyword evidence="7" id="KW-1185">Reference proteome</keyword>
<accession>A0A364NQN0</accession>
<dbReference type="Gene3D" id="2.60.120.10">
    <property type="entry name" value="Jelly Rolls"/>
    <property type="match status" value="1"/>
</dbReference>
<dbReference type="GO" id="GO:0003700">
    <property type="term" value="F:DNA-binding transcription factor activity"/>
    <property type="evidence" value="ECO:0007669"/>
    <property type="project" value="InterPro"/>
</dbReference>
<feature type="domain" description="HTH araC/xylS-type" evidence="5">
    <location>
        <begin position="177"/>
        <end position="274"/>
    </location>
</feature>
<keyword evidence="4" id="KW-0804">Transcription</keyword>
<keyword evidence="2" id="KW-0238">DNA-binding</keyword>
<dbReference type="Pfam" id="PF02311">
    <property type="entry name" value="AraC_binding"/>
    <property type="match status" value="1"/>
</dbReference>
<dbReference type="PROSITE" id="PS01124">
    <property type="entry name" value="HTH_ARAC_FAMILY_2"/>
    <property type="match status" value="1"/>
</dbReference>
<name>A0A364NQN0_9GAMM</name>
<dbReference type="SUPFAM" id="SSF51215">
    <property type="entry name" value="Regulatory protein AraC"/>
    <property type="match status" value="1"/>
</dbReference>
<sequence length="278" mass="32646">MTSKTSLPIFWRDPRMPYVELRKVEDGRQVNYALHSHTQWSLGAITAGKSTYRYREDLYTVRKGDLVLMNPEWVHTCNPIDNHPWAYVMMYIDTDWLTELRFELGLIERLEWQNFTQATLSDEDWYQRYCHVAQVLLNTEYPLLEKQSQFVTFLNDLMPVLSCQSEGPITTIPEHLEAIARYLDEQVTEDISLDTLCKRFGYSSGYLIRAFSQHFGMTPHAYLLNRRIQLGRTQLKTGKAIADVAQNVGFADQPHFQRVFKRHMAATPNQYRRTLINQ</sequence>
<dbReference type="InterPro" id="IPR014710">
    <property type="entry name" value="RmlC-like_jellyroll"/>
</dbReference>
<comment type="caution">
    <text evidence="6">The sequence shown here is derived from an EMBL/GenBank/DDBJ whole genome shotgun (WGS) entry which is preliminary data.</text>
</comment>
<evidence type="ECO:0000256" key="1">
    <source>
        <dbReference type="ARBA" id="ARBA00023015"/>
    </source>
</evidence>
<dbReference type="PRINTS" id="PR00032">
    <property type="entry name" value="HTHARAC"/>
</dbReference>
<gene>
    <name evidence="6" type="ORF">DN062_03955</name>
</gene>
<dbReference type="InterPro" id="IPR018060">
    <property type="entry name" value="HTH_AraC"/>
</dbReference>
<dbReference type="PANTHER" id="PTHR46796">
    <property type="entry name" value="HTH-TYPE TRANSCRIPTIONAL ACTIVATOR RHAS-RELATED"/>
    <property type="match status" value="1"/>
</dbReference>
<protein>
    <submittedName>
        <fullName evidence="6">AraC family transcriptional regulator</fullName>
    </submittedName>
</protein>
<keyword evidence="3" id="KW-0010">Activator</keyword>
<dbReference type="OrthoDB" id="9809338at2"/>
<dbReference type="Pfam" id="PF12833">
    <property type="entry name" value="HTH_18"/>
    <property type="match status" value="1"/>
</dbReference>
<dbReference type="InterPro" id="IPR050204">
    <property type="entry name" value="AraC_XylS_family_regulators"/>
</dbReference>
<dbReference type="AlphaFoldDB" id="A0A364NQN0"/>
<dbReference type="SMART" id="SM00342">
    <property type="entry name" value="HTH_ARAC"/>
    <property type="match status" value="1"/>
</dbReference>
<dbReference type="RefSeq" id="WP_112157725.1">
    <property type="nucleotide sequence ID" value="NZ_QKRX01000002.1"/>
</dbReference>
<evidence type="ECO:0000256" key="2">
    <source>
        <dbReference type="ARBA" id="ARBA00023125"/>
    </source>
</evidence>
<dbReference type="PROSITE" id="PS00041">
    <property type="entry name" value="HTH_ARAC_FAMILY_1"/>
    <property type="match status" value="1"/>
</dbReference>
<dbReference type="Proteomes" id="UP000250744">
    <property type="component" value="Unassembled WGS sequence"/>
</dbReference>
<keyword evidence="1" id="KW-0805">Transcription regulation</keyword>
<reference evidence="6 7" key="1">
    <citation type="submission" date="2018-06" db="EMBL/GenBank/DDBJ databases">
        <title>Nitrincola tibetense sp. nov., isolated from Lake XuguoCo on Tibetan Plateau.</title>
        <authorList>
            <person name="Xing P."/>
        </authorList>
    </citation>
    <scope>NUCLEOTIDE SEQUENCE [LARGE SCALE GENOMIC DNA]</scope>
    <source>
        <strain evidence="7">xg18</strain>
    </source>
</reference>
<dbReference type="Gene3D" id="1.10.10.60">
    <property type="entry name" value="Homeodomain-like"/>
    <property type="match status" value="2"/>
</dbReference>
<dbReference type="InterPro" id="IPR003313">
    <property type="entry name" value="AraC-bd"/>
</dbReference>
<evidence type="ECO:0000313" key="7">
    <source>
        <dbReference type="Proteomes" id="UP000250744"/>
    </source>
</evidence>
<dbReference type="PANTHER" id="PTHR46796:SF2">
    <property type="entry name" value="TRANSCRIPTIONAL REGULATORY PROTEIN"/>
    <property type="match status" value="1"/>
</dbReference>
<proteinExistence type="predicted"/>
<evidence type="ECO:0000313" key="6">
    <source>
        <dbReference type="EMBL" id="RAU19419.1"/>
    </source>
</evidence>
<evidence type="ECO:0000259" key="5">
    <source>
        <dbReference type="PROSITE" id="PS01124"/>
    </source>
</evidence>
<evidence type="ECO:0000256" key="3">
    <source>
        <dbReference type="ARBA" id="ARBA00023159"/>
    </source>
</evidence>
<dbReference type="InterPro" id="IPR037923">
    <property type="entry name" value="HTH-like"/>
</dbReference>
<dbReference type="GO" id="GO:0043565">
    <property type="term" value="F:sequence-specific DNA binding"/>
    <property type="evidence" value="ECO:0007669"/>
    <property type="project" value="InterPro"/>
</dbReference>